<accession>A0ABS1ST34</accession>
<feature type="compositionally biased region" description="Polar residues" evidence="1">
    <location>
        <begin position="46"/>
        <end position="57"/>
    </location>
</feature>
<dbReference type="RefSeq" id="WP_202719933.1">
    <property type="nucleotide sequence ID" value="NZ_BPEX01000014.1"/>
</dbReference>
<protein>
    <submittedName>
        <fullName evidence="2">Uncharacterized protein</fullName>
    </submittedName>
</protein>
<feature type="region of interest" description="Disordered" evidence="1">
    <location>
        <begin position="36"/>
        <end position="57"/>
    </location>
</feature>
<keyword evidence="3" id="KW-1185">Reference proteome</keyword>
<evidence type="ECO:0000313" key="3">
    <source>
        <dbReference type="Proteomes" id="UP000604898"/>
    </source>
</evidence>
<gene>
    <name evidence="2" type="ORF">JMA39_00765</name>
</gene>
<organism evidence="2 3">
    <name type="scientific">Shewanella schlegeliana</name>
    <dbReference type="NCBI Taxonomy" id="190308"/>
    <lineage>
        <taxon>Bacteria</taxon>
        <taxon>Pseudomonadati</taxon>
        <taxon>Pseudomonadota</taxon>
        <taxon>Gammaproteobacteria</taxon>
        <taxon>Alteromonadales</taxon>
        <taxon>Shewanellaceae</taxon>
        <taxon>Shewanella</taxon>
    </lineage>
</organism>
<name>A0ABS1ST34_9GAMM</name>
<comment type="caution">
    <text evidence="2">The sequence shown here is derived from an EMBL/GenBank/DDBJ whole genome shotgun (WGS) entry which is preliminary data.</text>
</comment>
<reference evidence="2 3" key="1">
    <citation type="submission" date="2021-01" db="EMBL/GenBank/DDBJ databases">
        <title>Genome sequence of Shewanella schlegeliana JCM 11561.</title>
        <authorList>
            <person name="Zhang H."/>
            <person name="Li C."/>
        </authorList>
    </citation>
    <scope>NUCLEOTIDE SEQUENCE [LARGE SCALE GENOMIC DNA]</scope>
    <source>
        <strain evidence="2 3">JCM 11561</strain>
    </source>
</reference>
<dbReference type="EMBL" id="JAESVD010000001">
    <property type="protein sequence ID" value="MBL4911685.1"/>
    <property type="molecule type" value="Genomic_DNA"/>
</dbReference>
<evidence type="ECO:0000256" key="1">
    <source>
        <dbReference type="SAM" id="MobiDB-lite"/>
    </source>
</evidence>
<dbReference type="Proteomes" id="UP000604898">
    <property type="component" value="Unassembled WGS sequence"/>
</dbReference>
<proteinExistence type="predicted"/>
<sequence length="57" mass="6925">MMWNWLTQKLGRGVQVRRKKVEIDIPYEQHRYRIEDLDSKTPDNAARQQSSKFKSFN</sequence>
<evidence type="ECO:0000313" key="2">
    <source>
        <dbReference type="EMBL" id="MBL4911685.1"/>
    </source>
</evidence>